<dbReference type="SUPFAM" id="SSF49299">
    <property type="entry name" value="PKD domain"/>
    <property type="match status" value="1"/>
</dbReference>
<dbReference type="PROSITE" id="PS50093">
    <property type="entry name" value="PKD"/>
    <property type="match status" value="1"/>
</dbReference>
<dbReference type="GeneID" id="64828791"/>
<sequence length="2163" mass="221889">MTRAGREQVFAVLFAVVMVTSMIAGTAAISGGAAAAPGDVVHRVNAGDSPVAATDGGPEWAASDGTYVSGGDTYADTVSVSTDASVPASTPTSMFQSELYGDQQWTFSENVQSGQTYEVRLYFAEIFHGVDAGNPGGGTGDRVFDVAVEDETVLDGYDIYADVGPATGVMKSFAVTPADGQIDIDLSTVEDNAKISAIEIVESAPEPNTLEGPSQVDFGDVLVDDSETESVTLTNLGGDGDANITIDSVSASGDGAFSAGTASKTTLSPGESADVPVTFAPTAAQESSATLDIEHSGSNSPLSVDLSGEGASAADPSFQKSTLEGFSAGNPTAIDFGPGGRAYVSTQGGTVYALDVTRTGENSYEVVNEVQIDAIKDIPNHDDFGNHDVNRTKRQITGITAGGTAAEPVIYVSSSDAQIDVGDDDDTKDTSSGAISRLTISPGSDGTLQQSEVDHEVLVLGLPRSEENHSPNGMDLSADEETLYLAVGGHTNKGAPSNNFGHTPEYALSAAILEIDLAQIADEHQPKNLNDYDDDYPTLDFYYGIPTIQNDDSTDGDDLPFGGNDGINQAKLIEGGPVQIYSAGYRNPYDLVVAESGQVYAADHGPNGGWGGQPADANGDTTADAAAVTNHPNEDGSYTTSDQLVKVDEGDYGGHPAPVRANPTGADIYDSNGEMVFDINASNSPVPASMVDPQEADYVPPTSGSPDPGAPAGSANTMEFEDGDKVLFGPTGGTAQYTASNFGGAMDGDLLQVELGGDVERVELTEDGSTVKSVETIANTAGPLGITAQGDDDEFAGTIWTADIGGNGVTVLEPVDYGTEAGDGGGGATCTGADDPALDEDGDGYDNADEIDAGTDPCSSASTPADFDGDGTSNLNDPDDDNDGLNDTEDPFAVDPNNGLDTTLPVQHDLSELSLFGENGQGWTGVMTNGTDYQALYDPTQMTVGGAAEVLTVEDVPQGDAYADTNTQQYAFQFGVDPPTEPFTVESTVASFPANPENYQSAGIYVGTGDQSDYAKLAVVADGGNGGVEFAQEEGDSFTHQTSPDVVSDANVTGADTTLRLTVDPTTDPLPDNGEDEVALTAEYEVDGETTDVGTAAIPASWLDTSDGTGLAVGVISTSNGAGSTFDATWTDIGVDYVTPPENEPPVADAGADQTVDEGQEVTLDGSGSDDPNGDQLGYTWTQTAGPDAGLSQSDGETATFTAPKVDTESMIGFQLSVSDGQDSDTDEVNVTVQPVADEPPADDTMTVAEAVATGGEDDSLIEDAEIQQAINWWATDSEVPDTGGETIGDSEIQQLINYWATVTPVGDANGPPTASFTVSPDAPEAGQQVSFDASGSSDDGSIASYEWDFDGDGDVDATGAQAATAFDAAGDYDVELTVTDDDGAADAATETVAVSEPATDPGAASVSVTPDSDTEASTYSEGSFTVENTGDQAISSVTFDLSESAMPDMVFDPDGTAGDTAAKGLNIDSQSGDGTGVVSTADDVFSQPHNGANGSDGYDVMTVEFTDFEPGESVSFSVDNDPTSIKAATMTSQEAGPVSGLELARSTVGVEYADGSAQESQLFGDGSAGGAQATLDESVASAPSIGVQNVDLDDGALRDHHSAATVSEAGQTVTVTGEPGETVTLLHAESELELDTVPDYDGTPGYDVEPYEGNKVENVDYQTVTLDSNGEAEVPVTLLNTTAVGGYNYFVATDGEPGSVTGLGSNVVVLKYEESAGDDEPADGATSFAVNAGGDAYAAADGTEFQADADFDGGTAFATGNAGTPVDPEIANTDDNELYHTERYGDFSYDVPLDDGTYEVTLYFAELYQGVANDGGAGDRLFNVSIEGQQVLDEYDIYAEAGGEHAAIQETFTADVTDGELNLEFSTVEDNAKVSAIEIEPVDGGDGSDGGDNTANAPPTIDAVANQTVTEGNSTTVPVETADPDGDAVSLSVSAPAFVSLSNGDLTIAPESGDAGTYAVEMTADDGNGGSASESFQVTVEAAPDPQPAQVLHRVNAGESETIAATDDGPDWTGVADTSSSYLVSVASSDAGNYCQGADLTPDGTVPDSTPDGVWDCERYGTSTWEFSVDAGQQVEVRLYLGNSFDGASDPGDRQFNASVEGQQVLTNYDPVADVGHATGTMKNVTVTDDGDGTLSVVFDQGAADNPEVRAIEIVESEGTTE</sequence>
<feature type="region of interest" description="Disordered" evidence="15">
    <location>
        <begin position="420"/>
        <end position="449"/>
    </location>
</feature>
<dbReference type="PANTHER" id="PTHR13460:SF0">
    <property type="entry name" value="MALECTIN"/>
    <property type="match status" value="1"/>
</dbReference>
<evidence type="ECO:0000256" key="3">
    <source>
        <dbReference type="ARBA" id="ARBA00004496"/>
    </source>
</evidence>
<dbReference type="GO" id="GO:0005737">
    <property type="term" value="C:cytoplasm"/>
    <property type="evidence" value="ECO:0007669"/>
    <property type="project" value="UniProtKB-SubCell"/>
</dbReference>
<dbReference type="InterPro" id="IPR035986">
    <property type="entry name" value="PKD_dom_sf"/>
</dbReference>
<name>A0A8T8LL34_9EURY</name>
<proteinExistence type="inferred from homology"/>
<dbReference type="InterPro" id="IPR022409">
    <property type="entry name" value="PKD/Chitinase_dom"/>
</dbReference>
<dbReference type="EMBL" id="CP073695">
    <property type="protein sequence ID" value="QUO47757.1"/>
    <property type="molecule type" value="Genomic_DNA"/>
</dbReference>
<evidence type="ECO:0000313" key="17">
    <source>
        <dbReference type="EMBL" id="QUO47757.1"/>
    </source>
</evidence>
<dbReference type="KEGG" id="hss:J7656_14585"/>
<dbReference type="GO" id="GO:0005509">
    <property type="term" value="F:calcium ion binding"/>
    <property type="evidence" value="ECO:0007669"/>
    <property type="project" value="InterPro"/>
</dbReference>
<keyword evidence="7" id="KW-0732">Signal</keyword>
<feature type="region of interest" description="Disordered" evidence="15">
    <location>
        <begin position="1389"/>
        <end position="1432"/>
    </location>
</feature>
<keyword evidence="13" id="KW-0966">Cell projection</keyword>
<accession>A0A8T8LL34</accession>
<dbReference type="Pfam" id="PF05345">
    <property type="entry name" value="He_PIG"/>
    <property type="match status" value="1"/>
</dbReference>
<dbReference type="InterPro" id="IPR006644">
    <property type="entry name" value="Cadg"/>
</dbReference>
<feature type="compositionally biased region" description="Polar residues" evidence="15">
    <location>
        <begin position="285"/>
        <end position="302"/>
    </location>
</feature>
<dbReference type="InterPro" id="IPR008979">
    <property type="entry name" value="Galactose-bd-like_sf"/>
</dbReference>
<reference evidence="17 18" key="1">
    <citation type="submission" date="2021-03" db="EMBL/GenBank/DDBJ databases">
        <title>Halorubrum sodomense MBLA0099, Whole genome shotgun sequencing.</title>
        <authorList>
            <person name="Seo M.-J."/>
            <person name="Cho E.-S."/>
            <person name="Hwang C.Y."/>
        </authorList>
    </citation>
    <scope>NUCLEOTIDE SEQUENCE [LARGE SCALE GENOMIC DNA]</scope>
    <source>
        <strain evidence="17 18">MBLA0099</strain>
    </source>
</reference>
<evidence type="ECO:0000256" key="9">
    <source>
        <dbReference type="ARBA" id="ARBA00022989"/>
    </source>
</evidence>
<feature type="compositionally biased region" description="Acidic residues" evidence="15">
    <location>
        <begin position="836"/>
        <end position="853"/>
    </location>
</feature>
<dbReference type="RefSeq" id="WP_211553692.1">
    <property type="nucleotide sequence ID" value="NZ_CP073695.1"/>
</dbReference>
<evidence type="ECO:0000256" key="6">
    <source>
        <dbReference type="ARBA" id="ARBA00022692"/>
    </source>
</evidence>
<comment type="subcellular location">
    <subcellularLocation>
        <location evidence="2">Cell projection</location>
        <location evidence="2">Cilium</location>
    </subcellularLocation>
    <subcellularLocation>
        <location evidence="3">Cytoplasm</location>
    </subcellularLocation>
    <subcellularLocation>
        <location evidence="1">Endoplasmic reticulum membrane</location>
        <topology evidence="1">Single-pass type I membrane protein</topology>
    </subcellularLocation>
</comment>
<dbReference type="Gene3D" id="2.60.40.10">
    <property type="entry name" value="Immunoglobulins"/>
    <property type="match status" value="4"/>
</dbReference>
<feature type="compositionally biased region" description="Low complexity" evidence="15">
    <location>
        <begin position="1331"/>
        <end position="1345"/>
    </location>
</feature>
<dbReference type="SMART" id="SM00089">
    <property type="entry name" value="PKD"/>
    <property type="match status" value="2"/>
</dbReference>
<evidence type="ECO:0000256" key="12">
    <source>
        <dbReference type="ARBA" id="ARBA00023180"/>
    </source>
</evidence>
<evidence type="ECO:0000256" key="14">
    <source>
        <dbReference type="ARBA" id="ARBA00023277"/>
    </source>
</evidence>
<evidence type="ECO:0000259" key="16">
    <source>
        <dbReference type="PROSITE" id="PS50093"/>
    </source>
</evidence>
<feature type="domain" description="PKD" evidence="16">
    <location>
        <begin position="1313"/>
        <end position="1402"/>
    </location>
</feature>
<evidence type="ECO:0000256" key="1">
    <source>
        <dbReference type="ARBA" id="ARBA00004115"/>
    </source>
</evidence>
<evidence type="ECO:0000256" key="5">
    <source>
        <dbReference type="ARBA" id="ARBA00022490"/>
    </source>
</evidence>
<gene>
    <name evidence="17" type="ORF">J7656_14585</name>
</gene>
<keyword evidence="6" id="KW-0812">Transmembrane</keyword>
<feature type="compositionally biased region" description="Acidic residues" evidence="15">
    <location>
        <begin position="877"/>
        <end position="892"/>
    </location>
</feature>
<dbReference type="SMART" id="SM00736">
    <property type="entry name" value="CADG"/>
    <property type="match status" value="1"/>
</dbReference>
<keyword evidence="8" id="KW-0256">Endoplasmic reticulum</keyword>
<dbReference type="OrthoDB" id="343265at2157"/>
<dbReference type="Pfam" id="PF22544">
    <property type="entry name" value="HYDIN_VesB_CFA65-like_Ig"/>
    <property type="match status" value="1"/>
</dbReference>
<evidence type="ECO:0000256" key="11">
    <source>
        <dbReference type="ARBA" id="ARBA00023136"/>
    </source>
</evidence>
<keyword evidence="10" id="KW-0969">Cilium</keyword>
<keyword evidence="12" id="KW-0325">Glycoprotein</keyword>
<dbReference type="InterPro" id="IPR013783">
    <property type="entry name" value="Ig-like_fold"/>
</dbReference>
<dbReference type="Pfam" id="PF22352">
    <property type="entry name" value="K319L-like_PKD"/>
    <property type="match status" value="1"/>
</dbReference>
<keyword evidence="5" id="KW-0963">Cytoplasm</keyword>
<dbReference type="CDD" id="cd00146">
    <property type="entry name" value="PKD"/>
    <property type="match status" value="1"/>
</dbReference>
<keyword evidence="14" id="KW-0119">Carbohydrate metabolism</keyword>
<keyword evidence="9" id="KW-1133">Transmembrane helix</keyword>
<dbReference type="GO" id="GO:0030246">
    <property type="term" value="F:carbohydrate binding"/>
    <property type="evidence" value="ECO:0007669"/>
    <property type="project" value="InterPro"/>
</dbReference>
<dbReference type="InterPro" id="IPR000601">
    <property type="entry name" value="PKD_dom"/>
</dbReference>
<feature type="compositionally biased region" description="Polar residues" evidence="15">
    <location>
        <begin position="1407"/>
        <end position="1432"/>
    </location>
</feature>
<dbReference type="Gene3D" id="2.60.120.430">
    <property type="entry name" value="Galactose-binding lectin"/>
    <property type="match status" value="3"/>
</dbReference>
<dbReference type="Gene3D" id="2.120.10.30">
    <property type="entry name" value="TolB, C-terminal domain"/>
    <property type="match status" value="1"/>
</dbReference>
<dbReference type="Proteomes" id="UP000679341">
    <property type="component" value="Chromosome"/>
</dbReference>
<dbReference type="SUPFAM" id="SSF49313">
    <property type="entry name" value="Cadherin-like"/>
    <property type="match status" value="1"/>
</dbReference>
<dbReference type="InterPro" id="IPR011042">
    <property type="entry name" value="6-blade_b-propeller_TolB-like"/>
</dbReference>
<dbReference type="InterPro" id="IPR053879">
    <property type="entry name" value="HYDIN_VesB_CFA65-like_Ig"/>
</dbReference>
<feature type="region of interest" description="Disordered" evidence="15">
    <location>
        <begin position="1311"/>
        <end position="1350"/>
    </location>
</feature>
<dbReference type="NCBIfam" id="NF012200">
    <property type="entry name" value="choice_anch_D"/>
    <property type="match status" value="1"/>
</dbReference>
<dbReference type="Pfam" id="PF18911">
    <property type="entry name" value="PKD_4"/>
    <property type="match status" value="1"/>
</dbReference>
<keyword evidence="11" id="KW-0472">Membrane</keyword>
<dbReference type="Pfam" id="PF11721">
    <property type="entry name" value="Malectin"/>
    <property type="match status" value="3"/>
</dbReference>
<evidence type="ECO:0000256" key="13">
    <source>
        <dbReference type="ARBA" id="ARBA00023273"/>
    </source>
</evidence>
<feature type="region of interest" description="Disordered" evidence="15">
    <location>
        <begin position="285"/>
        <end position="317"/>
    </location>
</feature>
<evidence type="ECO:0000256" key="10">
    <source>
        <dbReference type="ARBA" id="ARBA00023069"/>
    </source>
</evidence>
<evidence type="ECO:0000256" key="4">
    <source>
        <dbReference type="ARBA" id="ARBA00009141"/>
    </source>
</evidence>
<dbReference type="GO" id="GO:0016020">
    <property type="term" value="C:membrane"/>
    <property type="evidence" value="ECO:0007669"/>
    <property type="project" value="InterPro"/>
</dbReference>
<dbReference type="InterPro" id="IPR015919">
    <property type="entry name" value="Cadherin-like_sf"/>
</dbReference>
<dbReference type="Gene3D" id="2.60.120.200">
    <property type="match status" value="1"/>
</dbReference>
<dbReference type="PANTHER" id="PTHR13460">
    <property type="match status" value="1"/>
</dbReference>
<organism evidence="17 18">
    <name type="scientific">Halorubrum ruber</name>
    <dbReference type="NCBI Taxonomy" id="2982524"/>
    <lineage>
        <taxon>Archaea</taxon>
        <taxon>Methanobacteriati</taxon>
        <taxon>Methanobacteriota</taxon>
        <taxon>Stenosarchaea group</taxon>
        <taxon>Halobacteria</taxon>
        <taxon>Halobacteriales</taxon>
        <taxon>Haloferacaceae</taxon>
        <taxon>Halorubrum</taxon>
    </lineage>
</organism>
<evidence type="ECO:0000256" key="2">
    <source>
        <dbReference type="ARBA" id="ARBA00004138"/>
    </source>
</evidence>
<keyword evidence="18" id="KW-1185">Reference proteome</keyword>
<evidence type="ECO:0000256" key="8">
    <source>
        <dbReference type="ARBA" id="ARBA00022824"/>
    </source>
</evidence>
<feature type="region of interest" description="Disordered" evidence="15">
    <location>
        <begin position="815"/>
        <end position="901"/>
    </location>
</feature>
<feature type="compositionally biased region" description="Polar residues" evidence="15">
    <location>
        <begin position="438"/>
        <end position="449"/>
    </location>
</feature>
<dbReference type="InterPro" id="IPR021720">
    <property type="entry name" value="Malectin_dom"/>
</dbReference>
<dbReference type="SUPFAM" id="SSF49785">
    <property type="entry name" value="Galactose-binding domain-like"/>
    <property type="match status" value="1"/>
</dbReference>
<evidence type="ECO:0000256" key="15">
    <source>
        <dbReference type="SAM" id="MobiDB-lite"/>
    </source>
</evidence>
<evidence type="ECO:0000313" key="18">
    <source>
        <dbReference type="Proteomes" id="UP000679341"/>
    </source>
</evidence>
<comment type="similarity">
    <text evidence="4">Belongs to the malectin family.</text>
</comment>
<dbReference type="InterPro" id="IPR039155">
    <property type="entry name" value="MLEC"/>
</dbReference>
<protein>
    <submittedName>
        <fullName evidence="17">Choice-of-anchor D domain-containing protein</fullName>
    </submittedName>
</protein>
<evidence type="ECO:0000256" key="7">
    <source>
        <dbReference type="ARBA" id="ARBA00022729"/>
    </source>
</evidence>